<organism evidence="2 3">
    <name type="scientific">Amycolatopsis tolypomycina</name>
    <dbReference type="NCBI Taxonomy" id="208445"/>
    <lineage>
        <taxon>Bacteria</taxon>
        <taxon>Bacillati</taxon>
        <taxon>Actinomycetota</taxon>
        <taxon>Actinomycetes</taxon>
        <taxon>Pseudonocardiales</taxon>
        <taxon>Pseudonocardiaceae</taxon>
        <taxon>Amycolatopsis</taxon>
    </lineage>
</organism>
<feature type="signal peptide" evidence="1">
    <location>
        <begin position="1"/>
        <end position="27"/>
    </location>
</feature>
<accession>A0A1H5CUJ8</accession>
<dbReference type="SUPFAM" id="SSF82171">
    <property type="entry name" value="DPP6 N-terminal domain-like"/>
    <property type="match status" value="1"/>
</dbReference>
<name>A0A1H5CUJ8_9PSEU</name>
<keyword evidence="1" id="KW-0732">Signal</keyword>
<keyword evidence="3" id="KW-1185">Reference proteome</keyword>
<dbReference type="AlphaFoldDB" id="A0A1H5CUJ8"/>
<gene>
    <name evidence="2" type="ORF">SAMN04489727_8975</name>
</gene>
<reference evidence="3" key="1">
    <citation type="submission" date="2016-10" db="EMBL/GenBank/DDBJ databases">
        <authorList>
            <person name="Varghese N."/>
            <person name="Submissions S."/>
        </authorList>
    </citation>
    <scope>NUCLEOTIDE SEQUENCE [LARGE SCALE GENOMIC DNA]</scope>
    <source>
        <strain evidence="3">DSM 44544</strain>
    </source>
</reference>
<evidence type="ECO:0000313" key="3">
    <source>
        <dbReference type="Proteomes" id="UP000199622"/>
    </source>
</evidence>
<proteinExistence type="predicted"/>
<protein>
    <recommendedName>
        <fullName evidence="4">WD40-like Beta Propeller Repeat</fullName>
    </recommendedName>
</protein>
<dbReference type="PROSITE" id="PS51257">
    <property type="entry name" value="PROKAR_LIPOPROTEIN"/>
    <property type="match status" value="1"/>
</dbReference>
<dbReference type="STRING" id="208445.SAMN04489727_8975"/>
<sequence length="340" mass="36177">MVAKIRWGAAVLGVVAVLTTACGSEQAPPPAAAAAATPEAAPLDLSGVVLLQRRSEASPDEVAFADPATGAVKTVLPLPGRDTSLRRFSTPTTKLDVVSPDGQYATLETRDGVEVFRLNATDRRYERTGVVPAPERTMSEAASRFGNPRFGPAGSKLFFDDGKAVYSVDYAQLGAPAKETDLVPNGHADQHVRDWWLGPRNEVLTWRDVKRAGDGLTYLTDSSGAIAYAVYEEPGATYNFVDALDAKTVLMSAVTGTDEHGVLVRLHLDGGTPQLTKLVEPSEPRIAKVVAAPDRATVLYQTAQGEWFSSPATPGAIARPAFPQLPAEDTLSARRLVGWA</sequence>
<evidence type="ECO:0000313" key="2">
    <source>
        <dbReference type="EMBL" id="SED70088.1"/>
    </source>
</evidence>
<dbReference type="RefSeq" id="WP_091318395.1">
    <property type="nucleotide sequence ID" value="NZ_FNSO01000004.1"/>
</dbReference>
<dbReference type="OrthoDB" id="3602006at2"/>
<dbReference type="Proteomes" id="UP000199622">
    <property type="component" value="Unassembled WGS sequence"/>
</dbReference>
<evidence type="ECO:0000256" key="1">
    <source>
        <dbReference type="SAM" id="SignalP"/>
    </source>
</evidence>
<feature type="chain" id="PRO_5039625564" description="WD40-like Beta Propeller Repeat" evidence="1">
    <location>
        <begin position="28"/>
        <end position="340"/>
    </location>
</feature>
<dbReference type="EMBL" id="FNSO01000004">
    <property type="protein sequence ID" value="SED70088.1"/>
    <property type="molecule type" value="Genomic_DNA"/>
</dbReference>
<evidence type="ECO:0008006" key="4">
    <source>
        <dbReference type="Google" id="ProtNLM"/>
    </source>
</evidence>